<dbReference type="OrthoDB" id="2641675at2"/>
<evidence type="ECO:0008006" key="3">
    <source>
        <dbReference type="Google" id="ProtNLM"/>
    </source>
</evidence>
<reference evidence="1 2" key="1">
    <citation type="submission" date="2019-05" db="EMBL/GenBank/DDBJ databases">
        <authorList>
            <person name="Chen C."/>
        </authorList>
    </citation>
    <scope>NUCLEOTIDE SEQUENCE [LARGE SCALE GENOMIC DNA]</scope>
    <source>
        <strain evidence="1 2">HB172198</strain>
    </source>
</reference>
<dbReference type="RefSeq" id="WP_138223986.1">
    <property type="nucleotide sequence ID" value="NZ_CP040396.1"/>
</dbReference>
<gene>
    <name evidence="1" type="ORF">E6C60_0117</name>
</gene>
<dbReference type="InterPro" id="IPR012674">
    <property type="entry name" value="Calycin"/>
</dbReference>
<name>A0A4V1G3D8_9BACL</name>
<sequence length="141" mass="16055">MSHRIQTVITLSSQHEGERTVQELSAEVFAKGQALYVRYEEPKLGPHQGSTRATVKLSPDEFKIIRHGEVQSEQAFRLGQQMPGYYRSPFTSFQLSTHTQRMELQLEGMSGCAAWEYDLYVFEECSGHFAISLTIQEAHEA</sequence>
<dbReference type="InterPro" id="IPR015231">
    <property type="entry name" value="DUF1934"/>
</dbReference>
<dbReference type="Gene3D" id="2.40.128.20">
    <property type="match status" value="1"/>
</dbReference>
<organism evidence="1 2">
    <name type="scientific">Paenibacillus algicola</name>
    <dbReference type="NCBI Taxonomy" id="2565926"/>
    <lineage>
        <taxon>Bacteria</taxon>
        <taxon>Bacillati</taxon>
        <taxon>Bacillota</taxon>
        <taxon>Bacilli</taxon>
        <taxon>Bacillales</taxon>
        <taxon>Paenibacillaceae</taxon>
        <taxon>Paenibacillus</taxon>
    </lineage>
</organism>
<keyword evidence="2" id="KW-1185">Reference proteome</keyword>
<dbReference type="Pfam" id="PF09148">
    <property type="entry name" value="DUF1934"/>
    <property type="match status" value="1"/>
</dbReference>
<dbReference type="EMBL" id="CP040396">
    <property type="protein sequence ID" value="QCT00844.1"/>
    <property type="molecule type" value="Genomic_DNA"/>
</dbReference>
<proteinExistence type="predicted"/>
<dbReference type="SUPFAM" id="SSF50814">
    <property type="entry name" value="Lipocalins"/>
    <property type="match status" value="1"/>
</dbReference>
<accession>A0A4V1G3D8</accession>
<protein>
    <recommendedName>
        <fullName evidence="3">DUF1934 domain-containing protein</fullName>
    </recommendedName>
</protein>
<evidence type="ECO:0000313" key="1">
    <source>
        <dbReference type="EMBL" id="QCT00844.1"/>
    </source>
</evidence>
<dbReference type="AlphaFoldDB" id="A0A4V1G3D8"/>
<evidence type="ECO:0000313" key="2">
    <source>
        <dbReference type="Proteomes" id="UP000300879"/>
    </source>
</evidence>
<dbReference type="KEGG" id="palo:E6C60_0117"/>
<dbReference type="Proteomes" id="UP000300879">
    <property type="component" value="Chromosome"/>
</dbReference>